<feature type="signal peptide" evidence="1">
    <location>
        <begin position="1"/>
        <end position="32"/>
    </location>
</feature>
<dbReference type="EMBL" id="CP063849">
    <property type="protein sequence ID" value="QOY90736.1"/>
    <property type="molecule type" value="Genomic_DNA"/>
</dbReference>
<dbReference type="Gene3D" id="3.10.20.310">
    <property type="entry name" value="membrane protein fhac"/>
    <property type="match status" value="3"/>
</dbReference>
<dbReference type="Proteomes" id="UP000593892">
    <property type="component" value="Chromosome"/>
</dbReference>
<keyword evidence="1" id="KW-0732">Signal</keyword>
<dbReference type="KEGG" id="pfer:IRI77_12555"/>
<accession>A0A7S7NVU8</accession>
<keyword evidence="4" id="KW-1185">Reference proteome</keyword>
<gene>
    <name evidence="3" type="ORF">IRI77_12555</name>
</gene>
<reference evidence="3 4" key="1">
    <citation type="submission" date="2020-10" db="EMBL/GenBank/DDBJ databases">
        <title>Complete genome sequence of Paludibaculum fermentans P105T, a facultatively anaerobic acidobacterium capable of dissimilatory Fe(III) reduction.</title>
        <authorList>
            <person name="Dedysh S.N."/>
            <person name="Beletsky A.V."/>
            <person name="Kulichevskaya I.S."/>
            <person name="Mardanov A.V."/>
            <person name="Ravin N.V."/>
        </authorList>
    </citation>
    <scope>NUCLEOTIDE SEQUENCE [LARGE SCALE GENOMIC DNA]</scope>
    <source>
        <strain evidence="3 4">P105</strain>
    </source>
</reference>
<name>A0A7S7NVU8_PALFE</name>
<dbReference type="RefSeq" id="WP_194452393.1">
    <property type="nucleotide sequence ID" value="NZ_CP063849.1"/>
</dbReference>
<feature type="chain" id="PRO_5032430799" description="POTRA domain-containing protein" evidence="1">
    <location>
        <begin position="33"/>
        <end position="428"/>
    </location>
</feature>
<dbReference type="AlphaFoldDB" id="A0A7S7NVU8"/>
<dbReference type="InterPro" id="IPR010827">
    <property type="entry name" value="BamA/TamA_POTRA"/>
</dbReference>
<proteinExistence type="predicted"/>
<evidence type="ECO:0000259" key="2">
    <source>
        <dbReference type="Pfam" id="PF07244"/>
    </source>
</evidence>
<sequence>MRNSSSSPSIFTGIRCFLLAVYSLCPPAGASAQTPILELHTEGTTRLPSDAVIAASRLKLGWMATRTELDNAAEVLFATGLFQSVNYQFQPKSINGTTGYVVTFLLKEDPAEGLAILDLYGLESARLWETVRSANLLIDKAMPQNEQALAYYRQAIEAALARLGRKDAVSAKNEVDPATGRMATVFQSAHRPLISSIRFEGSRKISAGSLSKALDPVLVGRNYSEREVRHLIDLNGKPRYEEMGYLKFAVHSVGIENSGEQAVNVSVLVDEGAQWRLGMAEIQGADLPLAALRKAADFPVGQIANWKRIAAGINEMERVLQRDGYLAVHAVAQRHYRAEAGQVDLVIQVDRGKQFHFGSLQLHGLSLQAEKQARSIWKLKEGDPMNTDYLAEFLAAAKEGPARQAHSLTRELKARHGSEVIDVAITFK</sequence>
<dbReference type="Pfam" id="PF07244">
    <property type="entry name" value="POTRA"/>
    <property type="match status" value="1"/>
</dbReference>
<evidence type="ECO:0000313" key="4">
    <source>
        <dbReference type="Proteomes" id="UP000593892"/>
    </source>
</evidence>
<evidence type="ECO:0000313" key="3">
    <source>
        <dbReference type="EMBL" id="QOY90736.1"/>
    </source>
</evidence>
<feature type="domain" description="POTRA" evidence="2">
    <location>
        <begin position="193"/>
        <end position="272"/>
    </location>
</feature>
<organism evidence="3 4">
    <name type="scientific">Paludibaculum fermentans</name>
    <dbReference type="NCBI Taxonomy" id="1473598"/>
    <lineage>
        <taxon>Bacteria</taxon>
        <taxon>Pseudomonadati</taxon>
        <taxon>Acidobacteriota</taxon>
        <taxon>Terriglobia</taxon>
        <taxon>Bryobacterales</taxon>
        <taxon>Bryobacteraceae</taxon>
        <taxon>Paludibaculum</taxon>
    </lineage>
</organism>
<dbReference type="GO" id="GO:0019867">
    <property type="term" value="C:outer membrane"/>
    <property type="evidence" value="ECO:0007669"/>
    <property type="project" value="InterPro"/>
</dbReference>
<protein>
    <recommendedName>
        <fullName evidence="2">POTRA domain-containing protein</fullName>
    </recommendedName>
</protein>
<evidence type="ECO:0000256" key="1">
    <source>
        <dbReference type="SAM" id="SignalP"/>
    </source>
</evidence>